<dbReference type="VEuPathDB" id="TriTrypDB:BSAL_51980"/>
<dbReference type="AlphaFoldDB" id="A0A0S4IKW6"/>
<keyword evidence="2" id="KW-1185">Reference proteome</keyword>
<dbReference type="EMBL" id="CYKH01000074">
    <property type="protein sequence ID" value="CUE69249.1"/>
    <property type="molecule type" value="Genomic_DNA"/>
</dbReference>
<proteinExistence type="predicted"/>
<sequence length="191" mass="21871">TIHSGNTTSRCTPRAYHDDYFQHAENRCTKASSSPLNFILRFSRNWTTFPLSRCSCPHPRYWRLQMNTPTVRNTTCVCCMCGKRLAELSADCPQYCLFIVLMPSSPLTYMYESSAEVGGKQLTRPHFRDRFIFGVSLQLSSSSLDGPSVKVVSTIMLLVKIALFKTDSCKERASEFQMGRREQRQTIIEMK</sequence>
<evidence type="ECO:0000313" key="1">
    <source>
        <dbReference type="EMBL" id="CUE69249.1"/>
    </source>
</evidence>
<accession>A0A0S4IKW6</accession>
<evidence type="ECO:0000313" key="2">
    <source>
        <dbReference type="Proteomes" id="UP000051952"/>
    </source>
</evidence>
<reference evidence="2" key="1">
    <citation type="submission" date="2015-09" db="EMBL/GenBank/DDBJ databases">
        <authorList>
            <consortium name="Pathogen Informatics"/>
        </authorList>
    </citation>
    <scope>NUCLEOTIDE SEQUENCE [LARGE SCALE GENOMIC DNA]</scope>
    <source>
        <strain evidence="2">Lake Konstanz</strain>
    </source>
</reference>
<name>A0A0S4IKW6_BODSA</name>
<gene>
    <name evidence="1" type="ORF">BSAL_51980</name>
</gene>
<dbReference type="Proteomes" id="UP000051952">
    <property type="component" value="Unassembled WGS sequence"/>
</dbReference>
<organism evidence="1 2">
    <name type="scientific">Bodo saltans</name>
    <name type="common">Flagellated protozoan</name>
    <dbReference type="NCBI Taxonomy" id="75058"/>
    <lineage>
        <taxon>Eukaryota</taxon>
        <taxon>Discoba</taxon>
        <taxon>Euglenozoa</taxon>
        <taxon>Kinetoplastea</taxon>
        <taxon>Metakinetoplastina</taxon>
        <taxon>Eubodonida</taxon>
        <taxon>Bodonidae</taxon>
        <taxon>Bodo</taxon>
    </lineage>
</organism>
<protein>
    <submittedName>
        <fullName evidence="1">Uncharacterized protein</fullName>
    </submittedName>
</protein>
<feature type="non-terminal residue" evidence="1">
    <location>
        <position position="1"/>
    </location>
</feature>